<organism evidence="1 2">
    <name type="scientific">Cyphellophora attinorum</name>
    <dbReference type="NCBI Taxonomy" id="1664694"/>
    <lineage>
        <taxon>Eukaryota</taxon>
        <taxon>Fungi</taxon>
        <taxon>Dikarya</taxon>
        <taxon>Ascomycota</taxon>
        <taxon>Pezizomycotina</taxon>
        <taxon>Eurotiomycetes</taxon>
        <taxon>Chaetothyriomycetidae</taxon>
        <taxon>Chaetothyriales</taxon>
        <taxon>Cyphellophoraceae</taxon>
        <taxon>Cyphellophora</taxon>
    </lineage>
</organism>
<dbReference type="Proteomes" id="UP000038010">
    <property type="component" value="Unassembled WGS sequence"/>
</dbReference>
<keyword evidence="2" id="KW-1185">Reference proteome</keyword>
<evidence type="ECO:0000313" key="1">
    <source>
        <dbReference type="EMBL" id="KPI36242.1"/>
    </source>
</evidence>
<accession>A0A0N1GZ71</accession>
<dbReference type="GeneID" id="28739528"/>
<name>A0A0N1GZ71_9EURO</name>
<dbReference type="AlphaFoldDB" id="A0A0N1GZ71"/>
<dbReference type="EMBL" id="LFJN01000032">
    <property type="protein sequence ID" value="KPI36242.1"/>
    <property type="molecule type" value="Genomic_DNA"/>
</dbReference>
<gene>
    <name evidence="1" type="ORF">AB675_7293</name>
</gene>
<reference evidence="1 2" key="1">
    <citation type="submission" date="2015-06" db="EMBL/GenBank/DDBJ databases">
        <title>Draft genome of the ant-associated black yeast Phialophora attae CBS 131958.</title>
        <authorList>
            <person name="Moreno L.F."/>
            <person name="Stielow B.J."/>
            <person name="de Hoog S."/>
            <person name="Vicente V.A."/>
            <person name="Weiss V.A."/>
            <person name="de Vries M."/>
            <person name="Cruz L.M."/>
            <person name="Souza E.M."/>
        </authorList>
    </citation>
    <scope>NUCLEOTIDE SEQUENCE [LARGE SCALE GENOMIC DNA]</scope>
    <source>
        <strain evidence="1 2">CBS 131958</strain>
    </source>
</reference>
<evidence type="ECO:0008006" key="3">
    <source>
        <dbReference type="Google" id="ProtNLM"/>
    </source>
</evidence>
<comment type="caution">
    <text evidence="1">The sequence shown here is derived from an EMBL/GenBank/DDBJ whole genome shotgun (WGS) entry which is preliminary data.</text>
</comment>
<protein>
    <recommendedName>
        <fullName evidence="3">F-box domain-containing protein</fullName>
    </recommendedName>
</protein>
<dbReference type="OrthoDB" id="4161766at2759"/>
<dbReference type="VEuPathDB" id="FungiDB:AB675_7293"/>
<dbReference type="RefSeq" id="XP_017996205.1">
    <property type="nucleotide sequence ID" value="XM_018147648.1"/>
</dbReference>
<sequence length="322" mass="36099">MSQRYTSDGRSEHVVNNNLRLELTIWPASPFRLLDLPTEVRGLIYQSVFQDMVIKHVGGISNSRLLWPGIAILFVSRLCFEEARPILLTTATFYVDPDRLSRPAASFQGMSFLRAISTDVVLSPVELRTVKHVSIDTDSGRNKNGDSLPGLLTSLPNLESAVLHQPWIPSFIRAITGVEPAGDGAFELHPENLDDIRSFIEDAIAQGALAYVSAPWSHDYAYSLVRIWHSSGRRFAPILVLRLQCYHKLDILPRISRHYHFDIGLNLKTRFVTLTYLEDKGILPSRLSRHPTGPPQHSFMLSETAVEAFIASACAANKRQTD</sequence>
<proteinExistence type="predicted"/>
<evidence type="ECO:0000313" key="2">
    <source>
        <dbReference type="Proteomes" id="UP000038010"/>
    </source>
</evidence>